<organism evidence="1 2">
    <name type="scientific">Trametes sanguinea</name>
    <dbReference type="NCBI Taxonomy" id="158606"/>
    <lineage>
        <taxon>Eukaryota</taxon>
        <taxon>Fungi</taxon>
        <taxon>Dikarya</taxon>
        <taxon>Basidiomycota</taxon>
        <taxon>Agaricomycotina</taxon>
        <taxon>Agaricomycetes</taxon>
        <taxon>Polyporales</taxon>
        <taxon>Polyporaceae</taxon>
        <taxon>Trametes</taxon>
    </lineage>
</organism>
<proteinExistence type="predicted"/>
<name>A0ACC1PA10_9APHY</name>
<gene>
    <name evidence="1" type="ORF">NUW54_g9215</name>
</gene>
<dbReference type="Proteomes" id="UP001144978">
    <property type="component" value="Unassembled WGS sequence"/>
</dbReference>
<accession>A0ACC1PA10</accession>
<protein>
    <submittedName>
        <fullName evidence="1">Uncharacterized protein</fullName>
    </submittedName>
</protein>
<evidence type="ECO:0000313" key="2">
    <source>
        <dbReference type="Proteomes" id="UP001144978"/>
    </source>
</evidence>
<comment type="caution">
    <text evidence="1">The sequence shown here is derived from an EMBL/GenBank/DDBJ whole genome shotgun (WGS) entry which is preliminary data.</text>
</comment>
<keyword evidence="2" id="KW-1185">Reference proteome</keyword>
<evidence type="ECO:0000313" key="1">
    <source>
        <dbReference type="EMBL" id="KAJ2988122.1"/>
    </source>
</evidence>
<sequence>MNLYGSSTDYIAADRSTTTYSYPDGIPVPSPEQTIIPTPVDATAAAAATPAPSTGSSSSSQESSLATSATSTKGPRPSARGFRRSTGEKLSTGVPVPRKSWTQTRKLSAADIKNRLLRARRSLSWRQDDRL</sequence>
<reference evidence="1" key="1">
    <citation type="submission" date="2022-08" db="EMBL/GenBank/DDBJ databases">
        <title>Genome Sequence of Pycnoporus sanguineus.</title>
        <authorList>
            <person name="Buettner E."/>
        </authorList>
    </citation>
    <scope>NUCLEOTIDE SEQUENCE</scope>
    <source>
        <strain evidence="1">CG-C14</strain>
    </source>
</reference>
<dbReference type="EMBL" id="JANSHE010003023">
    <property type="protein sequence ID" value="KAJ2988122.1"/>
    <property type="molecule type" value="Genomic_DNA"/>
</dbReference>